<dbReference type="NCBIfam" id="NF001138">
    <property type="entry name" value="PRK00143.1"/>
    <property type="match status" value="1"/>
</dbReference>
<comment type="catalytic activity">
    <reaction evidence="8 9">
        <text>S-sulfanyl-L-cysteinyl-[protein] + uridine(34) in tRNA + AH2 + ATP = 2-thiouridine(34) in tRNA + L-cysteinyl-[protein] + A + AMP + diphosphate + H(+)</text>
        <dbReference type="Rhea" id="RHEA:47032"/>
        <dbReference type="Rhea" id="RHEA-COMP:10131"/>
        <dbReference type="Rhea" id="RHEA-COMP:11726"/>
        <dbReference type="Rhea" id="RHEA-COMP:11727"/>
        <dbReference type="Rhea" id="RHEA-COMP:11728"/>
        <dbReference type="ChEBI" id="CHEBI:13193"/>
        <dbReference type="ChEBI" id="CHEBI:15378"/>
        <dbReference type="ChEBI" id="CHEBI:17499"/>
        <dbReference type="ChEBI" id="CHEBI:29950"/>
        <dbReference type="ChEBI" id="CHEBI:30616"/>
        <dbReference type="ChEBI" id="CHEBI:33019"/>
        <dbReference type="ChEBI" id="CHEBI:61963"/>
        <dbReference type="ChEBI" id="CHEBI:65315"/>
        <dbReference type="ChEBI" id="CHEBI:87170"/>
        <dbReference type="ChEBI" id="CHEBI:456215"/>
        <dbReference type="EC" id="2.8.1.13"/>
    </reaction>
</comment>
<evidence type="ECO:0000259" key="11">
    <source>
        <dbReference type="Pfam" id="PF20259"/>
    </source>
</evidence>
<dbReference type="InterPro" id="IPR023382">
    <property type="entry name" value="MnmA-like_central_sf"/>
</dbReference>
<keyword evidence="9" id="KW-0963">Cytoplasm</keyword>
<comment type="function">
    <text evidence="9">Catalyzes the 2-thiolation of uridine at the wobble position (U34) of tRNA, leading to the formation of s(2)U34.</text>
</comment>
<dbReference type="InterPro" id="IPR004506">
    <property type="entry name" value="MnmA-like"/>
</dbReference>
<dbReference type="GO" id="GO:0002143">
    <property type="term" value="P:tRNA wobble position uridine thiolation"/>
    <property type="evidence" value="ECO:0007669"/>
    <property type="project" value="TreeGrafter"/>
</dbReference>
<feature type="region of interest" description="Interaction with tRNA" evidence="9">
    <location>
        <begin position="198"/>
        <end position="200"/>
    </location>
</feature>
<dbReference type="OrthoDB" id="9800696at2"/>
<keyword evidence="7 9" id="KW-1015">Disulfide bond</keyword>
<comment type="caution">
    <text evidence="9">Lacks conserved residue(s) required for the propagation of feature annotation.</text>
</comment>
<reference evidence="12 13" key="1">
    <citation type="submission" date="2018-03" db="EMBL/GenBank/DDBJ databases">
        <title>Draft genome of Deinococcus sp. OD32.</title>
        <authorList>
            <person name="Wang X.-P."/>
            <person name="Du Z.-J."/>
        </authorList>
    </citation>
    <scope>NUCLEOTIDE SEQUENCE [LARGE SCALE GENOMIC DNA]</scope>
    <source>
        <strain evidence="12 13">OD32</strain>
    </source>
</reference>
<feature type="disulfide bond" description="Alternate" evidence="9">
    <location>
        <begin position="151"/>
        <end position="248"/>
    </location>
</feature>
<protein>
    <recommendedName>
        <fullName evidence="9">tRNA-specific 2-thiouridylase MnmA</fullName>
        <ecNumber evidence="9">2.8.1.13</ecNumber>
    </recommendedName>
</protein>
<evidence type="ECO:0000256" key="8">
    <source>
        <dbReference type="ARBA" id="ARBA00051542"/>
    </source>
</evidence>
<comment type="caution">
    <text evidence="12">The sequence shown here is derived from an EMBL/GenBank/DDBJ whole genome shotgun (WGS) entry which is preliminary data.</text>
</comment>
<keyword evidence="5 9" id="KW-0067">ATP-binding</keyword>
<feature type="region of interest" description="Interaction with tRNA" evidence="9">
    <location>
        <begin position="352"/>
        <end position="353"/>
    </location>
</feature>
<dbReference type="AlphaFoldDB" id="A0A2T3W8X7"/>
<feature type="active site" description="Cysteine persulfide intermediate" evidence="9">
    <location>
        <position position="248"/>
    </location>
</feature>
<evidence type="ECO:0000256" key="5">
    <source>
        <dbReference type="ARBA" id="ARBA00022840"/>
    </source>
</evidence>
<dbReference type="PANTHER" id="PTHR11933">
    <property type="entry name" value="TRNA 5-METHYLAMINOMETHYL-2-THIOURIDYLATE -METHYLTRANSFERASE"/>
    <property type="match status" value="1"/>
</dbReference>
<keyword evidence="6 9" id="KW-0694">RNA-binding</keyword>
<feature type="binding site" evidence="9">
    <location>
        <position position="175"/>
    </location>
    <ligand>
        <name>ATP</name>
        <dbReference type="ChEBI" id="CHEBI:30616"/>
    </ligand>
</feature>
<feature type="site" description="Interaction with tRNA" evidence="9">
    <location>
        <position position="176"/>
    </location>
</feature>
<feature type="binding site" evidence="9">
    <location>
        <position position="83"/>
    </location>
    <ligand>
        <name>ATP</name>
        <dbReference type="ChEBI" id="CHEBI:30616"/>
    </ligand>
</feature>
<name>A0A2T3W8X7_9DEIO</name>
<keyword evidence="2 9" id="KW-0808">Transferase</keyword>
<gene>
    <name evidence="9" type="primary">mnmA</name>
    <name evidence="12" type="ORF">C8263_09140</name>
</gene>
<evidence type="ECO:0000256" key="7">
    <source>
        <dbReference type="ARBA" id="ARBA00023157"/>
    </source>
</evidence>
<dbReference type="GO" id="GO:0103016">
    <property type="term" value="F:tRNA-uridine 2-sulfurtransferase activity"/>
    <property type="evidence" value="ECO:0007669"/>
    <property type="project" value="UniProtKB-EC"/>
</dbReference>
<feature type="site" description="Interaction with tRNA" evidence="9">
    <location>
        <position position="385"/>
    </location>
</feature>
<dbReference type="CDD" id="cd01998">
    <property type="entry name" value="MnmA_TRMU-like"/>
    <property type="match status" value="1"/>
</dbReference>
<dbReference type="GO" id="GO:0000049">
    <property type="term" value="F:tRNA binding"/>
    <property type="evidence" value="ECO:0007669"/>
    <property type="project" value="UniProtKB-KW"/>
</dbReference>
<keyword evidence="4 9" id="KW-0547">Nucleotide-binding</keyword>
<dbReference type="FunFam" id="3.40.50.620:FF:000115">
    <property type="entry name" value="tRNA-specific 2-thiouridylase MnmA"/>
    <property type="match status" value="1"/>
</dbReference>
<feature type="active site" description="Nucleophile" evidence="9">
    <location>
        <position position="151"/>
    </location>
</feature>
<accession>A0A2T3W8X7</accession>
<feature type="domain" description="tRNA-specific 2-thiouridylase MnmA-like C-terminal" evidence="10">
    <location>
        <begin position="327"/>
        <end position="401"/>
    </location>
</feature>
<dbReference type="Gene3D" id="2.30.30.280">
    <property type="entry name" value="Adenine nucleotide alpha hydrolases-like domains"/>
    <property type="match status" value="1"/>
</dbReference>
<sequence length="424" mass="46842">MRRHGPARCAPAVQLPRASPPARARSVKLPGCMSAPVPQPQPVPAPAPGTGERVLCAMSGGVDSSVTAALLKDQGYQVVGAMMRFWPDDKRVDTFDSCCSPDAAYEARRVAEQVGVPFYLLDYREQFQRHIVGPFLDEYARGRTPNPCVNCNTKVKFDELVKKAKMLGCRYVATGHYVKRVETETGEVQFWRGDDPRKDQTYFLWGTPQEALPHILFPVGELEKPQVRAIAEARGLLTARKPESQNICFVPGKVQDFVAEHLPQAGGYIREIATGEVVGEHLGTQFYTLGQKKGLGLYQSHRVRHVVHLEPATNTVWVGEYEDCLWRGLRAGGANYLLDLSALPRDLEVQVRYRTAPVKARVVHADEHGFELAFAEPQFAVAPGQSAVLYAGPRLLGGGLIEDHVRELPAPQPPPKQRPTVNLS</sequence>
<dbReference type="GO" id="GO:0005524">
    <property type="term" value="F:ATP binding"/>
    <property type="evidence" value="ECO:0007669"/>
    <property type="project" value="UniProtKB-KW"/>
</dbReference>
<dbReference type="InterPro" id="IPR046885">
    <property type="entry name" value="MnmA-like_C"/>
</dbReference>
<keyword evidence="1 9" id="KW-0820">tRNA-binding</keyword>
<evidence type="ECO:0000256" key="1">
    <source>
        <dbReference type="ARBA" id="ARBA00022555"/>
    </source>
</evidence>
<proteinExistence type="inferred from homology"/>
<dbReference type="InterPro" id="IPR046884">
    <property type="entry name" value="MnmA-like_central"/>
</dbReference>
<comment type="subcellular location">
    <subcellularLocation>
        <location evidence="9">Cytoplasm</location>
    </subcellularLocation>
</comment>
<dbReference type="Pfam" id="PF20259">
    <property type="entry name" value="tRNA_Me_trans_M"/>
    <property type="match status" value="1"/>
</dbReference>
<dbReference type="Gene3D" id="3.40.50.620">
    <property type="entry name" value="HUPs"/>
    <property type="match status" value="1"/>
</dbReference>
<evidence type="ECO:0000313" key="12">
    <source>
        <dbReference type="EMBL" id="PTA68213.1"/>
    </source>
</evidence>
<evidence type="ECO:0000313" key="13">
    <source>
        <dbReference type="Proteomes" id="UP000240317"/>
    </source>
</evidence>
<dbReference type="Gene3D" id="2.40.30.10">
    <property type="entry name" value="Translation factors"/>
    <property type="match status" value="1"/>
</dbReference>
<dbReference type="GO" id="GO:0005737">
    <property type="term" value="C:cytoplasm"/>
    <property type="evidence" value="ECO:0007669"/>
    <property type="project" value="UniProtKB-SubCell"/>
</dbReference>
<comment type="similarity">
    <text evidence="9">Belongs to the MnmA/TRMU family.</text>
</comment>
<dbReference type="EC" id="2.8.1.13" evidence="9"/>
<feature type="domain" description="tRNA-specific 2-thiouridylase MnmA-like central" evidence="11">
    <location>
        <begin position="255"/>
        <end position="320"/>
    </location>
</feature>
<dbReference type="HAMAP" id="MF_00144">
    <property type="entry name" value="tRNA_thiouridyl_MnmA"/>
    <property type="match status" value="1"/>
</dbReference>
<feature type="binding site" evidence="9">
    <location>
        <begin position="57"/>
        <end position="64"/>
    </location>
    <ligand>
        <name>ATP</name>
        <dbReference type="ChEBI" id="CHEBI:30616"/>
    </ligand>
</feature>
<dbReference type="NCBIfam" id="TIGR00420">
    <property type="entry name" value="trmU"/>
    <property type="match status" value="1"/>
</dbReference>
<evidence type="ECO:0000256" key="2">
    <source>
        <dbReference type="ARBA" id="ARBA00022679"/>
    </source>
</evidence>
<dbReference type="EMBL" id="PYSV01000007">
    <property type="protein sequence ID" value="PTA68213.1"/>
    <property type="molecule type" value="Genomic_DNA"/>
</dbReference>
<evidence type="ECO:0000256" key="4">
    <source>
        <dbReference type="ARBA" id="ARBA00022741"/>
    </source>
</evidence>
<dbReference type="Pfam" id="PF20258">
    <property type="entry name" value="tRNA_Me_trans_C"/>
    <property type="match status" value="1"/>
</dbReference>
<dbReference type="Proteomes" id="UP000240317">
    <property type="component" value="Unassembled WGS sequence"/>
</dbReference>
<dbReference type="Pfam" id="PF03054">
    <property type="entry name" value="tRNA_Me_trans"/>
    <property type="match status" value="1"/>
</dbReference>
<keyword evidence="3 9" id="KW-0819">tRNA processing</keyword>
<keyword evidence="13" id="KW-1185">Reference proteome</keyword>
<organism evidence="12 13">
    <name type="scientific">Deinococcus arcticus</name>
    <dbReference type="NCBI Taxonomy" id="2136176"/>
    <lineage>
        <taxon>Bacteria</taxon>
        <taxon>Thermotogati</taxon>
        <taxon>Deinococcota</taxon>
        <taxon>Deinococci</taxon>
        <taxon>Deinococcales</taxon>
        <taxon>Deinococcaceae</taxon>
        <taxon>Deinococcus</taxon>
    </lineage>
</organism>
<evidence type="ECO:0000259" key="10">
    <source>
        <dbReference type="Pfam" id="PF20258"/>
    </source>
</evidence>
<evidence type="ECO:0000256" key="6">
    <source>
        <dbReference type="ARBA" id="ARBA00022884"/>
    </source>
</evidence>
<dbReference type="InterPro" id="IPR014729">
    <property type="entry name" value="Rossmann-like_a/b/a_fold"/>
</dbReference>
<dbReference type="PANTHER" id="PTHR11933:SF5">
    <property type="entry name" value="MITOCHONDRIAL TRNA-SPECIFIC 2-THIOURIDYLASE 1"/>
    <property type="match status" value="1"/>
</dbReference>
<dbReference type="SUPFAM" id="SSF52402">
    <property type="entry name" value="Adenine nucleotide alpha hydrolases-like"/>
    <property type="match status" value="1"/>
</dbReference>
<evidence type="ECO:0000256" key="3">
    <source>
        <dbReference type="ARBA" id="ARBA00022694"/>
    </source>
</evidence>
<evidence type="ECO:0000256" key="9">
    <source>
        <dbReference type="HAMAP-Rule" id="MF_00144"/>
    </source>
</evidence>